<feature type="compositionally biased region" description="Polar residues" evidence="7">
    <location>
        <begin position="744"/>
        <end position="766"/>
    </location>
</feature>
<evidence type="ECO:0000259" key="8">
    <source>
        <dbReference type="PROSITE" id="PS50892"/>
    </source>
</evidence>
<dbReference type="Pfam" id="PF00957">
    <property type="entry name" value="Synaptobrevin"/>
    <property type="match status" value="1"/>
</dbReference>
<evidence type="ECO:0000256" key="1">
    <source>
        <dbReference type="ARBA" id="ARBA00004496"/>
    </source>
</evidence>
<evidence type="ECO:0000313" key="10">
    <source>
        <dbReference type="Proteomes" id="UP000321393"/>
    </source>
</evidence>
<dbReference type="CDD" id="cd15873">
    <property type="entry name" value="R-SNARE_STXBP5_6"/>
    <property type="match status" value="1"/>
</dbReference>
<dbReference type="PROSITE" id="PS50892">
    <property type="entry name" value="V_SNARE"/>
    <property type="match status" value="1"/>
</dbReference>
<dbReference type="PANTHER" id="PTHR10241:SF38">
    <property type="entry name" value="TRANSDUCIN FAMILY PROTEIN _ WD-40 REPEAT FAMILY PROTEIN"/>
    <property type="match status" value="1"/>
</dbReference>
<dbReference type="SMART" id="SM00320">
    <property type="entry name" value="WD40"/>
    <property type="match status" value="6"/>
</dbReference>
<dbReference type="GO" id="GO:0006887">
    <property type="term" value="P:exocytosis"/>
    <property type="evidence" value="ECO:0007669"/>
    <property type="project" value="UniProtKB-KW"/>
</dbReference>
<keyword evidence="4" id="KW-0963">Cytoplasm</keyword>
<dbReference type="SUPFAM" id="SSF58038">
    <property type="entry name" value="SNARE fusion complex"/>
    <property type="match status" value="1"/>
</dbReference>
<dbReference type="AlphaFoldDB" id="A0A5A7UAD3"/>
<dbReference type="InterPro" id="IPR001680">
    <property type="entry name" value="WD40_rpt"/>
</dbReference>
<dbReference type="GO" id="GO:0045159">
    <property type="term" value="F:myosin II binding"/>
    <property type="evidence" value="ECO:0007669"/>
    <property type="project" value="TreeGrafter"/>
</dbReference>
<dbReference type="GO" id="GO:0005096">
    <property type="term" value="F:GTPase activator activity"/>
    <property type="evidence" value="ECO:0007669"/>
    <property type="project" value="TreeGrafter"/>
</dbReference>
<evidence type="ECO:0000256" key="7">
    <source>
        <dbReference type="SAM" id="MobiDB-lite"/>
    </source>
</evidence>
<reference evidence="9 10" key="1">
    <citation type="submission" date="2019-08" db="EMBL/GenBank/DDBJ databases">
        <title>Draft genome sequences of two oriental melons (Cucumis melo L. var makuwa).</title>
        <authorList>
            <person name="Kwon S.-Y."/>
        </authorList>
    </citation>
    <scope>NUCLEOTIDE SEQUENCE [LARGE SCALE GENOMIC DNA]</scope>
    <source>
        <strain evidence="10">cv. SW 3</strain>
        <tissue evidence="9">Leaf</tissue>
    </source>
</reference>
<dbReference type="GO" id="GO:0005737">
    <property type="term" value="C:cytoplasm"/>
    <property type="evidence" value="ECO:0007669"/>
    <property type="project" value="UniProtKB-SubCell"/>
</dbReference>
<proteinExistence type="inferred from homology"/>
<dbReference type="Gene3D" id="1.20.5.110">
    <property type="match status" value="1"/>
</dbReference>
<name>A0A5A7UAD3_CUCMM</name>
<keyword evidence="3" id="KW-0268">Exocytosis</keyword>
<dbReference type="InterPro" id="IPR036322">
    <property type="entry name" value="WD40_repeat_dom_sf"/>
</dbReference>
<organism evidence="9 10">
    <name type="scientific">Cucumis melo var. makuwa</name>
    <name type="common">Oriental melon</name>
    <dbReference type="NCBI Taxonomy" id="1194695"/>
    <lineage>
        <taxon>Eukaryota</taxon>
        <taxon>Viridiplantae</taxon>
        <taxon>Streptophyta</taxon>
        <taxon>Embryophyta</taxon>
        <taxon>Tracheophyta</taxon>
        <taxon>Spermatophyta</taxon>
        <taxon>Magnoliopsida</taxon>
        <taxon>eudicotyledons</taxon>
        <taxon>Gunneridae</taxon>
        <taxon>Pentapetalae</taxon>
        <taxon>rosids</taxon>
        <taxon>fabids</taxon>
        <taxon>Cucurbitales</taxon>
        <taxon>Cucurbitaceae</taxon>
        <taxon>Benincaseae</taxon>
        <taxon>Cucumis</taxon>
    </lineage>
</organism>
<feature type="region of interest" description="Disordered" evidence="7">
    <location>
        <begin position="744"/>
        <end position="769"/>
    </location>
</feature>
<dbReference type="OrthoDB" id="19944at2759"/>
<accession>A0A5A7UAD3</accession>
<feature type="domain" description="V-SNARE coiled-coil homology" evidence="8">
    <location>
        <begin position="1052"/>
        <end position="1116"/>
    </location>
</feature>
<evidence type="ECO:0000256" key="5">
    <source>
        <dbReference type="PROSITE-ProRule" id="PRU00221"/>
    </source>
</evidence>
<evidence type="ECO:0000256" key="3">
    <source>
        <dbReference type="ARBA" id="ARBA00022483"/>
    </source>
</evidence>
<comment type="subcellular location">
    <subcellularLocation>
        <location evidence="1">Cytoplasm</location>
    </subcellularLocation>
</comment>
<dbReference type="GO" id="GO:0006893">
    <property type="term" value="P:Golgi to plasma membrane transport"/>
    <property type="evidence" value="ECO:0007669"/>
    <property type="project" value="TreeGrafter"/>
</dbReference>
<comment type="similarity">
    <text evidence="2">Belongs to the WD repeat L(2)GL family.</text>
</comment>
<evidence type="ECO:0000313" key="9">
    <source>
        <dbReference type="EMBL" id="KAA0052883.1"/>
    </source>
</evidence>
<feature type="compositionally biased region" description="Low complexity" evidence="7">
    <location>
        <begin position="14"/>
        <end position="24"/>
    </location>
</feature>
<feature type="repeat" description="WD" evidence="5">
    <location>
        <begin position="92"/>
        <end position="123"/>
    </location>
</feature>
<evidence type="ECO:0000256" key="6">
    <source>
        <dbReference type="PROSITE-ProRule" id="PRU00290"/>
    </source>
</evidence>
<dbReference type="InterPro" id="IPR015943">
    <property type="entry name" value="WD40/YVTN_repeat-like_dom_sf"/>
</dbReference>
<feature type="compositionally biased region" description="Basic and acidic residues" evidence="7">
    <location>
        <begin position="1023"/>
        <end position="1036"/>
    </location>
</feature>
<dbReference type="STRING" id="1194695.A0A5A7UAD3"/>
<comment type="caution">
    <text evidence="9">The sequence shown here is derived from an EMBL/GenBank/DDBJ whole genome shotgun (WGS) entry which is preliminary data.</text>
</comment>
<dbReference type="PANTHER" id="PTHR10241">
    <property type="entry name" value="LETHAL 2 GIANT LARVAE PROTEIN"/>
    <property type="match status" value="1"/>
</dbReference>
<protein>
    <submittedName>
        <fullName evidence="9">Lethal(2) giant larvae protein-like protein SRO77 isoform X2</fullName>
    </submittedName>
</protein>
<dbReference type="GO" id="GO:0005886">
    <property type="term" value="C:plasma membrane"/>
    <property type="evidence" value="ECO:0007669"/>
    <property type="project" value="TreeGrafter"/>
</dbReference>
<evidence type="ECO:0000256" key="2">
    <source>
        <dbReference type="ARBA" id="ARBA00008070"/>
    </source>
</evidence>
<dbReference type="PROSITE" id="PS50082">
    <property type="entry name" value="WD_REPEATS_2"/>
    <property type="match status" value="1"/>
</dbReference>
<dbReference type="GO" id="GO:0019905">
    <property type="term" value="F:syntaxin binding"/>
    <property type="evidence" value="ECO:0007669"/>
    <property type="project" value="TreeGrafter"/>
</dbReference>
<feature type="region of interest" description="Disordered" evidence="7">
    <location>
        <begin position="1"/>
        <end position="28"/>
    </location>
</feature>
<feature type="region of interest" description="Disordered" evidence="7">
    <location>
        <begin position="1023"/>
        <end position="1046"/>
    </location>
</feature>
<keyword evidence="6" id="KW-0175">Coiled coil</keyword>
<dbReference type="EMBL" id="SSTE01009997">
    <property type="protein sequence ID" value="KAA0052883.1"/>
    <property type="molecule type" value="Genomic_DNA"/>
</dbReference>
<dbReference type="Gene3D" id="2.130.10.10">
    <property type="entry name" value="YVTN repeat-like/Quinoprotein amine dehydrogenase"/>
    <property type="match status" value="3"/>
</dbReference>
<dbReference type="SUPFAM" id="SSF50978">
    <property type="entry name" value="WD40 repeat-like"/>
    <property type="match status" value="2"/>
</dbReference>
<evidence type="ECO:0000256" key="4">
    <source>
        <dbReference type="ARBA" id="ARBA00022490"/>
    </source>
</evidence>
<keyword evidence="5" id="KW-0853">WD repeat</keyword>
<dbReference type="Proteomes" id="UP000321393">
    <property type="component" value="Unassembled WGS sequence"/>
</dbReference>
<sequence length="1117" mass="122336">MFSKFFHKPVDQQSPSSSAPSPSAKKGVLTGTDLDPRVTLHYGIPPTASILAYDPIQSLLAVGTLDGRIKVLGGDTIEAIFTCPKSLPFKNLEFLHNQGFLVSISNDNEIQVWDLEHRQLVSTLQWESNITAFSVLFGTCYMYVGSEYAMVAVLKFDAEERKIKQLPYYLTANVISEVIGVELPDQTSVVGVLLQPCSLGNRQGNTLTFLLVLIAYENGLLVLWDASEDRAVIVRGHKDLELTEGNMTNPSTDVTDLELEKEISSLCWVAGDGSVLAVGYVDGDILFWNFSNVTSSKDQQVNQSRNNVVKLQLSSSNRRLPVIILRWCPSELQNHKGTLFVYGGDEIGSPEVLTILSLDWSSGLKSLKCIGRLDLTLNGSFADIVLSPNVGETKRGISLFVLANPGQLHVYDNAYLSGLMSQQEKLSSAAGVQYPTVIPNIEPCATVAKLGFIHREGKVFRALDEIVTTAKHHTQVPGDTKWPLTGGIPCQLRDAGDYQVERVFIAGYQDGSVRIWDATYPSFSPILYLEPEVIGLNISGLSASISALDFCSVTLNVAVGNECGLVRLYKLVGSSEGASLHYVTETKNEVHNMHRGEGIQCAAVFSVINSSVSYLSFENCGATLAVGFESGQVAVIDANTLSLLYLTNDVSNSRSPVISLAIKVFPETNHLEVSSEESTPKTAHPPIKGMLLVMTKKSDLAVLDSSNGELISFQSTNAKELTSISMYLIDGDYLLPEAFGGTHAPSTPRISGQSSSLPANAHSGSTLHEVGAETPSGMVNAELTVANLFILLCCETALYLYPLKLTNKGENKFIRKVNLTRPCCWTTLLKKDGKVSGLAVLYQNGMIEIRSFQNLEEVLWESSLASILRWNFKTNMDKTICSSDDGQLMLLNGTEFAVVSLLIYENAFRIPESLSCLHDKVLAAAAEVSDNFYPSQNKHNATSSGIFDSVVKGFKGGKVENVVDPFCLCKLNGAHLESLYSYPPFLKPSKGVIDGQDVVELDIDDINIDEPLVVRFSPKAIENENEGKRSEKEKLFEGASTDSQPKMRTAEEIKAKYRKVGSASAAAEEARNKLLERQQKLDKLSDRTEELKNGAENFADMAKELAKRMENRKWWQL</sequence>
<gene>
    <name evidence="9" type="ORF">E6C27_scaffold1184G00190</name>
</gene>
<dbReference type="InterPro" id="IPR042855">
    <property type="entry name" value="V_SNARE_CC"/>
</dbReference>